<dbReference type="AlphaFoldDB" id="A0A165SQT5"/>
<dbReference type="EMBL" id="KV425571">
    <property type="protein sequence ID" value="KZT25526.1"/>
    <property type="molecule type" value="Genomic_DNA"/>
</dbReference>
<dbReference type="InterPro" id="IPR024652">
    <property type="entry name" value="Trichodiene_synth"/>
</dbReference>
<dbReference type="SUPFAM" id="SSF48576">
    <property type="entry name" value="Terpenoid synthases"/>
    <property type="match status" value="2"/>
</dbReference>
<proteinExistence type="inferred from homology"/>
<dbReference type="InterPro" id="IPR008949">
    <property type="entry name" value="Isoprenoid_synthase_dom_sf"/>
</dbReference>
<organism evidence="3 4">
    <name type="scientific">Neolentinus lepideus HHB14362 ss-1</name>
    <dbReference type="NCBI Taxonomy" id="1314782"/>
    <lineage>
        <taxon>Eukaryota</taxon>
        <taxon>Fungi</taxon>
        <taxon>Dikarya</taxon>
        <taxon>Basidiomycota</taxon>
        <taxon>Agaricomycotina</taxon>
        <taxon>Agaricomycetes</taxon>
        <taxon>Gloeophyllales</taxon>
        <taxon>Gloeophyllaceae</taxon>
        <taxon>Neolentinus</taxon>
    </lineage>
</organism>
<gene>
    <name evidence="3" type="ORF">NEOLEDRAFT_1064939</name>
</gene>
<evidence type="ECO:0000256" key="1">
    <source>
        <dbReference type="ARBA" id="ARBA00007946"/>
    </source>
</evidence>
<comment type="similarity">
    <text evidence="1">Belongs to the trichodiene synthase family.</text>
</comment>
<evidence type="ECO:0000313" key="4">
    <source>
        <dbReference type="Proteomes" id="UP000076761"/>
    </source>
</evidence>
<evidence type="ECO:0000313" key="3">
    <source>
        <dbReference type="EMBL" id="KZT25526.1"/>
    </source>
</evidence>
<dbReference type="SFLD" id="SFLDS00005">
    <property type="entry name" value="Isoprenoid_Synthase_Type_I"/>
    <property type="match status" value="1"/>
</dbReference>
<dbReference type="OrthoDB" id="2998174at2759"/>
<dbReference type="GO" id="GO:0016838">
    <property type="term" value="F:carbon-oxygen lyase activity, acting on phosphates"/>
    <property type="evidence" value="ECO:0007669"/>
    <property type="project" value="InterPro"/>
</dbReference>
<accession>A0A165SQT5</accession>
<dbReference type="Gene3D" id="1.10.600.10">
    <property type="entry name" value="Farnesyl Diphosphate Synthase"/>
    <property type="match status" value="1"/>
</dbReference>
<keyword evidence="2" id="KW-0456">Lyase</keyword>
<dbReference type="STRING" id="1314782.A0A165SQT5"/>
<dbReference type="Proteomes" id="UP000076761">
    <property type="component" value="Unassembled WGS sequence"/>
</dbReference>
<sequence length="418" mass="47996">MGAQANIDISRAEVPTSKWSSISKVVDPTHDKLSGEGSVDYITRLRHLLHEIGHRYEPPPPQDEEFDNIFHEWMLTVVRPVLGWNDEKLAALEDQGSRVVIRAYPHADREMKLIISKLTALAIVIDDSLEDEQMYEQITMFSHNLYVGQPQPANTILPLYEECIRELSAIYGVDPVLRGLGVPPWIAFVDASSLEKRISTVDEALRASPWDTGYQRLSECQRQRGDTTNELSSMKLDRQATLTCKLCSSPYFLRQKTAIGEAYAAAIFKAYRTQELPLTRYIKAIPDANFTIEIMNDLLSFHKEELEGEKINLIQLLTQSIRSDRSTTGGSEWDSNDTFNLLCNQVRDAFERVDSLLRLHEFDTDASKEFIAGDDADRAMDYEIARQWRGWRDGYISWHLESSRYKLDFLRPTKFHEQ</sequence>
<reference evidence="3 4" key="1">
    <citation type="journal article" date="2016" name="Mol. Biol. Evol.">
        <title>Comparative Genomics of Early-Diverging Mushroom-Forming Fungi Provides Insights into the Origins of Lignocellulose Decay Capabilities.</title>
        <authorList>
            <person name="Nagy L.G."/>
            <person name="Riley R."/>
            <person name="Tritt A."/>
            <person name="Adam C."/>
            <person name="Daum C."/>
            <person name="Floudas D."/>
            <person name="Sun H."/>
            <person name="Yadav J.S."/>
            <person name="Pangilinan J."/>
            <person name="Larsson K.H."/>
            <person name="Matsuura K."/>
            <person name="Barry K."/>
            <person name="Labutti K."/>
            <person name="Kuo R."/>
            <person name="Ohm R.A."/>
            <person name="Bhattacharya S.S."/>
            <person name="Shirouzu T."/>
            <person name="Yoshinaga Y."/>
            <person name="Martin F.M."/>
            <person name="Grigoriev I.V."/>
            <person name="Hibbett D.S."/>
        </authorList>
    </citation>
    <scope>NUCLEOTIDE SEQUENCE [LARGE SCALE GENOMIC DNA]</scope>
    <source>
        <strain evidence="3 4">HHB14362 ss-1</strain>
    </source>
</reference>
<name>A0A165SQT5_9AGAM</name>
<protein>
    <submittedName>
        <fullName evidence="3">Terpenoid synthase</fullName>
    </submittedName>
</protein>
<dbReference type="InParanoid" id="A0A165SQT5"/>
<keyword evidence="4" id="KW-1185">Reference proteome</keyword>
<dbReference type="SFLD" id="SFLDG01021">
    <property type="entry name" value="Trichodiene_Synthase_Like"/>
    <property type="match status" value="1"/>
</dbReference>
<evidence type="ECO:0000256" key="2">
    <source>
        <dbReference type="ARBA" id="ARBA00023239"/>
    </source>
</evidence>